<dbReference type="EMBL" id="CP089982">
    <property type="protein sequence ID" value="WXA94607.1"/>
    <property type="molecule type" value="Genomic_DNA"/>
</dbReference>
<gene>
    <name evidence="1" type="ORF">LZC95_50345</name>
</gene>
<keyword evidence="2" id="KW-1185">Reference proteome</keyword>
<accession>A0ABZ2K7E0</accession>
<dbReference type="Proteomes" id="UP001379533">
    <property type="component" value="Chromosome"/>
</dbReference>
<evidence type="ECO:0000313" key="1">
    <source>
        <dbReference type="EMBL" id="WXA94607.1"/>
    </source>
</evidence>
<organism evidence="1 2">
    <name type="scientific">Pendulispora brunnea</name>
    <dbReference type="NCBI Taxonomy" id="2905690"/>
    <lineage>
        <taxon>Bacteria</taxon>
        <taxon>Pseudomonadati</taxon>
        <taxon>Myxococcota</taxon>
        <taxon>Myxococcia</taxon>
        <taxon>Myxococcales</taxon>
        <taxon>Sorangiineae</taxon>
        <taxon>Pendulisporaceae</taxon>
        <taxon>Pendulispora</taxon>
    </lineage>
</organism>
<sequence>MPILLYPDAAVGDPRLNAYHDVQQAVASVGFLEGARAGDPRYDAERSRLMAVADRVVHDCLVEGVSSV</sequence>
<name>A0ABZ2K7E0_9BACT</name>
<protein>
    <submittedName>
        <fullName evidence="1">Uncharacterized protein</fullName>
    </submittedName>
</protein>
<evidence type="ECO:0000313" key="2">
    <source>
        <dbReference type="Proteomes" id="UP001379533"/>
    </source>
</evidence>
<proteinExistence type="predicted"/>
<reference evidence="1 2" key="1">
    <citation type="submission" date="2021-12" db="EMBL/GenBank/DDBJ databases">
        <title>Discovery of the Pendulisporaceae a myxobacterial family with distinct sporulation behavior and unique specialized metabolism.</title>
        <authorList>
            <person name="Garcia R."/>
            <person name="Popoff A."/>
            <person name="Bader C.D."/>
            <person name="Loehr J."/>
            <person name="Walesch S."/>
            <person name="Walt C."/>
            <person name="Boldt J."/>
            <person name="Bunk B."/>
            <person name="Haeckl F.J.F.P.J."/>
            <person name="Gunesch A.P."/>
            <person name="Birkelbach J."/>
            <person name="Nuebel U."/>
            <person name="Pietschmann T."/>
            <person name="Bach T."/>
            <person name="Mueller R."/>
        </authorList>
    </citation>
    <scope>NUCLEOTIDE SEQUENCE [LARGE SCALE GENOMIC DNA]</scope>
    <source>
        <strain evidence="1 2">MSr12523</strain>
    </source>
</reference>
<dbReference type="RefSeq" id="WP_394845217.1">
    <property type="nucleotide sequence ID" value="NZ_CP089982.1"/>
</dbReference>